<feature type="repeat" description="WD" evidence="3">
    <location>
        <begin position="942"/>
        <end position="983"/>
    </location>
</feature>
<dbReference type="Gene3D" id="3.40.50.300">
    <property type="entry name" value="P-loop containing nucleotide triphosphate hydrolases"/>
    <property type="match status" value="1"/>
</dbReference>
<comment type="caution">
    <text evidence="6">The sequence shown here is derived from an EMBL/GenBank/DDBJ whole genome shotgun (WGS) entry which is preliminary data.</text>
</comment>
<feature type="repeat" description="WD" evidence="3">
    <location>
        <begin position="859"/>
        <end position="900"/>
    </location>
</feature>
<dbReference type="PROSITE" id="PS50837">
    <property type="entry name" value="NACHT"/>
    <property type="match status" value="1"/>
</dbReference>
<feature type="repeat" description="WD" evidence="3">
    <location>
        <begin position="775"/>
        <end position="816"/>
    </location>
</feature>
<gene>
    <name evidence="6" type="ORF">EYZ11_005611</name>
</gene>
<reference evidence="6 7" key="1">
    <citation type="submission" date="2019-03" db="EMBL/GenBank/DDBJ databases">
        <title>The genome sequence of a newly discovered highly antifungal drug resistant Aspergillus species, Aspergillus tanneri NIH 1004.</title>
        <authorList>
            <person name="Mounaud S."/>
            <person name="Singh I."/>
            <person name="Joardar V."/>
            <person name="Pakala S."/>
            <person name="Pakala S."/>
            <person name="Venepally P."/>
            <person name="Hoover J."/>
            <person name="Nierman W."/>
            <person name="Chung J."/>
            <person name="Losada L."/>
        </authorList>
    </citation>
    <scope>NUCLEOTIDE SEQUENCE [LARGE SCALE GENOMIC DNA]</scope>
    <source>
        <strain evidence="6 7">NIH1004</strain>
    </source>
</reference>
<evidence type="ECO:0000259" key="5">
    <source>
        <dbReference type="PROSITE" id="PS50837"/>
    </source>
</evidence>
<dbReference type="PRINTS" id="PR00320">
    <property type="entry name" value="GPROTEINBRPT"/>
</dbReference>
<dbReference type="STRING" id="1220188.A0A4S3JK23"/>
<dbReference type="SUPFAM" id="SSF50978">
    <property type="entry name" value="WD40 repeat-like"/>
    <property type="match status" value="1"/>
</dbReference>
<feature type="repeat" description="WD" evidence="3">
    <location>
        <begin position="900"/>
        <end position="941"/>
    </location>
</feature>
<dbReference type="InterPro" id="IPR056884">
    <property type="entry name" value="NPHP3-like_N"/>
</dbReference>
<organism evidence="6 7">
    <name type="scientific">Aspergillus tanneri</name>
    <dbReference type="NCBI Taxonomy" id="1220188"/>
    <lineage>
        <taxon>Eukaryota</taxon>
        <taxon>Fungi</taxon>
        <taxon>Dikarya</taxon>
        <taxon>Ascomycota</taxon>
        <taxon>Pezizomycotina</taxon>
        <taxon>Eurotiomycetes</taxon>
        <taxon>Eurotiomycetidae</taxon>
        <taxon>Eurotiales</taxon>
        <taxon>Aspergillaceae</taxon>
        <taxon>Aspergillus</taxon>
        <taxon>Aspergillus subgen. Circumdati</taxon>
    </lineage>
</organism>
<dbReference type="PANTHER" id="PTHR19848:SF8">
    <property type="entry name" value="F-BOX AND WD REPEAT DOMAIN CONTAINING 7"/>
    <property type="match status" value="1"/>
</dbReference>
<keyword evidence="2" id="KW-0677">Repeat</keyword>
<feature type="region of interest" description="Disordered" evidence="4">
    <location>
        <begin position="10"/>
        <end position="39"/>
    </location>
</feature>
<keyword evidence="1 3" id="KW-0853">WD repeat</keyword>
<sequence length="1060" mass="119709">MPLRKLLRKLCGDQKESKEKSPPPPSPPSTIQTTQSIEPFKPQDLWQTAYDQLDEEKRRILSTVRVTANPIDKESRTRTEVLISEVIRLTKEQYEEFQQNGNGKFRTSSRKIINAALSFKDIIAVVAAFDPTQHAASAWAIVSLGLMMTKNYHDQRDALFESSDYLADVLAQCAFIERKFYRDGRSVDQESLENALVRLYRAILHYTALVQEVRSANKGKKLLDCVSVITEHPLTELKALVEKERESLRRCVELGEYLHREEEAENILHKIDELSESMKLLVEQFSLVNLRVAEGALYNSYVNQHEDFCLPDTRTDLQRQILEWAKSDGKFIFWLNGMAGTGKSTIARTVAQSFENQGLLGATFFFKRGEADRDNAKLLISTITRQLVTGHRRLVPDVLSAIKTDPNIASKFLSEQFDKLLYQPLVKLQLEQSTTIVIVIDALDECGQDEEMQAILQLLFKLQEIKSVHLRVFLTSRPETPIRLGFRDEENHQDLILHELPEPVIEHDIRLFLENKLSKIPDGCLLSPDWTRSQVIDELVRMAVPLFIFAATACRFIKEGLHPKKRLQKYLEFQATTTATQMDKIYLPVLNQLTGDLADDSKEILEEFQDIVGVIILLATPLSIESLALLLHMSADDISELLDPLHSVLSIPSDRESPVRILHLSFRDYLLITETRFHVNKQETHRKIALHCIRVMKTQLKHNICDLASYGTQRKDVDSLVINQHLTAHLQYSCQYWVHHLKHSEGRISESEILTFIKERLPVVEDSWSPSIQTLEGHLDLVYSVAFSPDGLTLASGSRDRTIKLWDTTTGTHRQTLEGHLESVNSVAFSPDGLTLASGSDDNTIKLWNTATGTHRQTLEGHLKSVYSVAFSPDGLTLASGSYDRTIKLWDTTTATHQTLEGHLESVNLVAFSPDGLTLASGSYNRTIKLWDTTTGTHRQTLEGHLELVNSVAFSPDGLTLASGSDDNTIKLWDTTTGTHRQTLEGHLASESVHAVFNEPKSNFQVSLSDAWITLGSENLLWLPSEYRGVACHAVKDATLALGLYNGRVLIIGFHKLYST</sequence>
<dbReference type="SUPFAM" id="SSF52540">
    <property type="entry name" value="P-loop containing nucleoside triphosphate hydrolases"/>
    <property type="match status" value="1"/>
</dbReference>
<dbReference type="InterPro" id="IPR019775">
    <property type="entry name" value="WD40_repeat_CS"/>
</dbReference>
<keyword evidence="7" id="KW-1185">Reference proteome</keyword>
<proteinExistence type="predicted"/>
<evidence type="ECO:0000256" key="2">
    <source>
        <dbReference type="ARBA" id="ARBA00022737"/>
    </source>
</evidence>
<evidence type="ECO:0000313" key="6">
    <source>
        <dbReference type="EMBL" id="THC94928.1"/>
    </source>
</evidence>
<protein>
    <recommendedName>
        <fullName evidence="5">NACHT domain-containing protein</fullName>
    </recommendedName>
</protein>
<accession>A0A4S3JK23</accession>
<dbReference type="PROSITE" id="PS00678">
    <property type="entry name" value="WD_REPEATS_1"/>
    <property type="match status" value="5"/>
</dbReference>
<feature type="domain" description="NACHT" evidence="5">
    <location>
        <begin position="331"/>
        <end position="478"/>
    </location>
</feature>
<feature type="compositionally biased region" description="Basic and acidic residues" evidence="4">
    <location>
        <begin position="10"/>
        <end position="21"/>
    </location>
</feature>
<dbReference type="Gene3D" id="2.130.10.10">
    <property type="entry name" value="YVTN repeat-like/Quinoprotein amine dehydrogenase"/>
    <property type="match status" value="3"/>
</dbReference>
<dbReference type="EMBL" id="SOSA01000182">
    <property type="protein sequence ID" value="THC94928.1"/>
    <property type="molecule type" value="Genomic_DNA"/>
</dbReference>
<dbReference type="InterPro" id="IPR020472">
    <property type="entry name" value="WD40_PAC1"/>
</dbReference>
<dbReference type="InterPro" id="IPR027417">
    <property type="entry name" value="P-loop_NTPase"/>
</dbReference>
<dbReference type="InterPro" id="IPR036322">
    <property type="entry name" value="WD40_repeat_dom_sf"/>
</dbReference>
<evidence type="ECO:0000256" key="4">
    <source>
        <dbReference type="SAM" id="MobiDB-lite"/>
    </source>
</evidence>
<dbReference type="InterPro" id="IPR001680">
    <property type="entry name" value="WD40_rpt"/>
</dbReference>
<dbReference type="Pfam" id="PF00400">
    <property type="entry name" value="WD40"/>
    <property type="match status" value="5"/>
</dbReference>
<dbReference type="Pfam" id="PF24883">
    <property type="entry name" value="NPHP3_N"/>
    <property type="match status" value="1"/>
</dbReference>
<evidence type="ECO:0000313" key="7">
    <source>
        <dbReference type="Proteomes" id="UP000308092"/>
    </source>
</evidence>
<dbReference type="Proteomes" id="UP000308092">
    <property type="component" value="Unassembled WGS sequence"/>
</dbReference>
<dbReference type="InterPro" id="IPR007111">
    <property type="entry name" value="NACHT_NTPase"/>
</dbReference>
<evidence type="ECO:0000256" key="1">
    <source>
        <dbReference type="ARBA" id="ARBA00022574"/>
    </source>
</evidence>
<feature type="repeat" description="WD" evidence="3">
    <location>
        <begin position="817"/>
        <end position="858"/>
    </location>
</feature>
<dbReference type="InterPro" id="IPR015943">
    <property type="entry name" value="WD40/YVTN_repeat-like_dom_sf"/>
</dbReference>
<name>A0A4S3JK23_9EURO</name>
<evidence type="ECO:0000256" key="3">
    <source>
        <dbReference type="PROSITE-ProRule" id="PRU00221"/>
    </source>
</evidence>
<dbReference type="PROSITE" id="PS50294">
    <property type="entry name" value="WD_REPEATS_REGION"/>
    <property type="match status" value="5"/>
</dbReference>
<dbReference type="CDD" id="cd00200">
    <property type="entry name" value="WD40"/>
    <property type="match status" value="1"/>
</dbReference>
<dbReference type="PROSITE" id="PS50082">
    <property type="entry name" value="WD_REPEATS_2"/>
    <property type="match status" value="5"/>
</dbReference>
<dbReference type="AlphaFoldDB" id="A0A4S3JK23"/>
<dbReference type="VEuPathDB" id="FungiDB:EYZ11_005611"/>
<dbReference type="SMART" id="SM00320">
    <property type="entry name" value="WD40"/>
    <property type="match status" value="5"/>
</dbReference>
<dbReference type="PANTHER" id="PTHR19848">
    <property type="entry name" value="WD40 REPEAT PROTEIN"/>
    <property type="match status" value="1"/>
</dbReference>